<dbReference type="InterPro" id="IPR051791">
    <property type="entry name" value="Pra-immunoreactive"/>
</dbReference>
<evidence type="ECO:0000313" key="10">
    <source>
        <dbReference type="EMBL" id="CAB4716253.1"/>
    </source>
</evidence>
<keyword evidence="2" id="KW-1003">Cell membrane</keyword>
<evidence type="ECO:0000256" key="5">
    <source>
        <dbReference type="ARBA" id="ARBA00023136"/>
    </source>
</evidence>
<dbReference type="AlphaFoldDB" id="A0A6J6R2V3"/>
<keyword evidence="3 8" id="KW-0812">Transmembrane</keyword>
<keyword evidence="4 8" id="KW-1133">Transmembrane helix</keyword>
<feature type="domain" description="J" evidence="9">
    <location>
        <begin position="10"/>
        <end position="85"/>
    </location>
</feature>
<feature type="transmembrane region" description="Helical" evidence="8">
    <location>
        <begin position="256"/>
        <end position="274"/>
    </location>
</feature>
<dbReference type="GO" id="GO:0005886">
    <property type="term" value="C:plasma membrane"/>
    <property type="evidence" value="ECO:0007669"/>
    <property type="project" value="UniProtKB-SubCell"/>
</dbReference>
<evidence type="ECO:0000256" key="6">
    <source>
        <dbReference type="SAM" id="Coils"/>
    </source>
</evidence>
<evidence type="ECO:0000256" key="1">
    <source>
        <dbReference type="ARBA" id="ARBA00004651"/>
    </source>
</evidence>
<dbReference type="Gene3D" id="1.10.287.110">
    <property type="entry name" value="DnaJ domain"/>
    <property type="match status" value="1"/>
</dbReference>
<dbReference type="InterPro" id="IPR001623">
    <property type="entry name" value="DnaJ_domain"/>
</dbReference>
<dbReference type="EMBL" id="CAEZYK010000009">
    <property type="protein sequence ID" value="CAB4716253.1"/>
    <property type="molecule type" value="Genomic_DNA"/>
</dbReference>
<comment type="subcellular location">
    <subcellularLocation>
        <location evidence="1">Cell membrane</location>
        <topology evidence="1">Multi-pass membrane protein</topology>
    </subcellularLocation>
</comment>
<dbReference type="PROSITE" id="PS50076">
    <property type="entry name" value="DNAJ_2"/>
    <property type="match status" value="1"/>
</dbReference>
<feature type="region of interest" description="Disordered" evidence="7">
    <location>
        <begin position="45"/>
        <end position="66"/>
    </location>
</feature>
<name>A0A6J6R2V3_9ZZZZ</name>
<reference evidence="10" key="1">
    <citation type="submission" date="2020-05" db="EMBL/GenBank/DDBJ databases">
        <authorList>
            <person name="Chiriac C."/>
            <person name="Salcher M."/>
            <person name="Ghai R."/>
            <person name="Kavagutti S V."/>
        </authorList>
    </citation>
    <scope>NUCLEOTIDE SEQUENCE</scope>
</reference>
<gene>
    <name evidence="10" type="ORF">UFOPK2683_00287</name>
</gene>
<dbReference type="PANTHER" id="PTHR36115:SF6">
    <property type="entry name" value="PROLINE-RICH ANTIGEN HOMOLOG"/>
    <property type="match status" value="1"/>
</dbReference>
<keyword evidence="6" id="KW-0175">Coiled coil</keyword>
<evidence type="ECO:0000256" key="7">
    <source>
        <dbReference type="SAM" id="MobiDB-lite"/>
    </source>
</evidence>
<dbReference type="SUPFAM" id="SSF46565">
    <property type="entry name" value="Chaperone J-domain"/>
    <property type="match status" value="1"/>
</dbReference>
<dbReference type="PANTHER" id="PTHR36115">
    <property type="entry name" value="PROLINE-RICH ANTIGEN HOMOLOG-RELATED"/>
    <property type="match status" value="1"/>
</dbReference>
<dbReference type="PRINTS" id="PR00625">
    <property type="entry name" value="JDOMAIN"/>
</dbReference>
<evidence type="ECO:0000256" key="8">
    <source>
        <dbReference type="SAM" id="Phobius"/>
    </source>
</evidence>
<dbReference type="InterPro" id="IPR036869">
    <property type="entry name" value="J_dom_sf"/>
</dbReference>
<protein>
    <submittedName>
        <fullName evidence="10">Unannotated protein</fullName>
    </submittedName>
</protein>
<dbReference type="Pfam" id="PF00226">
    <property type="entry name" value="DnaJ"/>
    <property type="match status" value="1"/>
</dbReference>
<dbReference type="CDD" id="cd06257">
    <property type="entry name" value="DnaJ"/>
    <property type="match status" value="1"/>
</dbReference>
<evidence type="ECO:0000256" key="4">
    <source>
        <dbReference type="ARBA" id="ARBA00022989"/>
    </source>
</evidence>
<sequence length="357" mass="38960">MDNADDNGQSYYDVLGVEPTASKEEIREAYRAELMSAQAQVADAETAKKPSADAISNARSGESQVRKAWQVLSDEYQRERYDESGSPTMSEDFTPDDTGVELVAPSKAIKKAEPTTAKERRAAAMANRPPGLFSKDHPPIPKTWPKGFTPPPPRGRLSAMGIDVLVLLVLLVAQQTIGVWAVEQVYPKETKRLEAVSTQLDQQEKNKSKAENQLDKAKVADDKAAAKADIKTADKEISKLEEKQKKIGNDILPGQLGLTVITLMIALLYLIPFGRRSGQTLGKKMLQIRVVMLTGAPLTMRGALLRYGLPVFIALLLSPILGPVGYVAVLFGVLTWPRNANYQGLHDRLAGTIVVDG</sequence>
<evidence type="ECO:0000256" key="2">
    <source>
        <dbReference type="ARBA" id="ARBA00022475"/>
    </source>
</evidence>
<accession>A0A6J6R2V3</accession>
<feature type="transmembrane region" description="Helical" evidence="8">
    <location>
        <begin position="311"/>
        <end position="336"/>
    </location>
</feature>
<dbReference type="Pfam" id="PF06271">
    <property type="entry name" value="RDD"/>
    <property type="match status" value="1"/>
</dbReference>
<dbReference type="InterPro" id="IPR010432">
    <property type="entry name" value="RDD"/>
</dbReference>
<feature type="transmembrane region" description="Helical" evidence="8">
    <location>
        <begin position="286"/>
        <end position="305"/>
    </location>
</feature>
<evidence type="ECO:0000259" key="9">
    <source>
        <dbReference type="PROSITE" id="PS50076"/>
    </source>
</evidence>
<proteinExistence type="predicted"/>
<feature type="transmembrane region" description="Helical" evidence="8">
    <location>
        <begin position="164"/>
        <end position="182"/>
    </location>
</feature>
<keyword evidence="5 8" id="KW-0472">Membrane</keyword>
<feature type="coiled-coil region" evidence="6">
    <location>
        <begin position="193"/>
        <end position="250"/>
    </location>
</feature>
<organism evidence="10">
    <name type="scientific">freshwater metagenome</name>
    <dbReference type="NCBI Taxonomy" id="449393"/>
    <lineage>
        <taxon>unclassified sequences</taxon>
        <taxon>metagenomes</taxon>
        <taxon>ecological metagenomes</taxon>
    </lineage>
</organism>
<evidence type="ECO:0000256" key="3">
    <source>
        <dbReference type="ARBA" id="ARBA00022692"/>
    </source>
</evidence>